<dbReference type="EMBL" id="MASI01000004">
    <property type="protein sequence ID" value="ODA67136.1"/>
    <property type="molecule type" value="Genomic_DNA"/>
</dbReference>
<proteinExistence type="predicted"/>
<comment type="caution">
    <text evidence="2">The sequence shown here is derived from an EMBL/GenBank/DDBJ whole genome shotgun (WGS) entry which is preliminary data.</text>
</comment>
<organism evidence="2 3">
    <name type="scientific">Methyloligella halotolerans</name>
    <dbReference type="NCBI Taxonomy" id="1177755"/>
    <lineage>
        <taxon>Bacteria</taxon>
        <taxon>Pseudomonadati</taxon>
        <taxon>Pseudomonadota</taxon>
        <taxon>Alphaproteobacteria</taxon>
        <taxon>Hyphomicrobiales</taxon>
        <taxon>Hyphomicrobiaceae</taxon>
        <taxon>Methyloligella</taxon>
    </lineage>
</organism>
<feature type="region of interest" description="Disordered" evidence="1">
    <location>
        <begin position="1"/>
        <end position="35"/>
    </location>
</feature>
<name>A0A1E2RY16_9HYPH</name>
<accession>A0A1E2RY16</accession>
<protein>
    <submittedName>
        <fullName evidence="2">Uncharacterized protein</fullName>
    </submittedName>
</protein>
<dbReference type="Proteomes" id="UP000095087">
    <property type="component" value="Unassembled WGS sequence"/>
</dbReference>
<reference evidence="2 3" key="1">
    <citation type="submission" date="2016-07" db="EMBL/GenBank/DDBJ databases">
        <title>Draft genome sequence of Methyloligella halotolerans C2T (VKM B-2706T=CCUG 61687T=DSM 25045T), a halotolerant polyhydroxybutyrate accumulating methylotroph.</title>
        <authorList>
            <person name="Vasilenko O.V."/>
            <person name="Doronina N.V."/>
            <person name="Poroshina M.N."/>
            <person name="Tarlachkov S.V."/>
            <person name="Trotsenko Y.A."/>
        </authorList>
    </citation>
    <scope>NUCLEOTIDE SEQUENCE [LARGE SCALE GENOMIC DNA]</scope>
    <source>
        <strain evidence="2 3">VKM B-2706</strain>
    </source>
</reference>
<evidence type="ECO:0000313" key="2">
    <source>
        <dbReference type="EMBL" id="ODA67136.1"/>
    </source>
</evidence>
<dbReference type="RefSeq" id="WP_069095154.1">
    <property type="nucleotide sequence ID" value="NZ_MASI01000004.1"/>
</dbReference>
<evidence type="ECO:0000256" key="1">
    <source>
        <dbReference type="SAM" id="MobiDB-lite"/>
    </source>
</evidence>
<dbReference type="AlphaFoldDB" id="A0A1E2RY16"/>
<evidence type="ECO:0000313" key="3">
    <source>
        <dbReference type="Proteomes" id="UP000095087"/>
    </source>
</evidence>
<sequence length="78" mass="8791">MKFEENDPLQEPFDRWQETANPSGAGRAPTDSDANDFTEYAESLLSELEAMAMRLKLEELGASLSLCRNVARLSGRRR</sequence>
<gene>
    <name evidence="2" type="ORF">A7A08_01882</name>
</gene>
<keyword evidence="3" id="KW-1185">Reference proteome</keyword>